<comment type="caution">
    <text evidence="4">The sequence shown here is derived from an EMBL/GenBank/DDBJ whole genome shotgun (WGS) entry which is preliminary data.</text>
</comment>
<keyword evidence="5" id="KW-1185">Reference proteome</keyword>
<dbReference type="PANTHER" id="PTHR43046:SF14">
    <property type="entry name" value="MUTT_NUDIX FAMILY PROTEIN"/>
    <property type="match status" value="1"/>
</dbReference>
<dbReference type="PROSITE" id="PS51462">
    <property type="entry name" value="NUDIX"/>
    <property type="match status" value="1"/>
</dbReference>
<sequence length="152" mass="17368">MARSEAAVFTNMCMVYNEQGQILVQDRKKQDWPGITFPGGHVEKGESFVGSVIREVKEETGLTIQSPQLCGVKQFQDKQGARYVVMLYKTNHFSGTLQSSAEGEVYWINRHELLQLPLADDFAEMIAVFEKEDLSECFYEQTTDASWQLKLF</sequence>
<dbReference type="STRING" id="328396.RU93_GL000761"/>
<evidence type="ECO:0000256" key="1">
    <source>
        <dbReference type="ARBA" id="ARBA00001946"/>
    </source>
</evidence>
<evidence type="ECO:0000313" key="4">
    <source>
        <dbReference type="EMBL" id="OJG09430.1"/>
    </source>
</evidence>
<dbReference type="PRINTS" id="PR00502">
    <property type="entry name" value="NUDIXFAMILY"/>
</dbReference>
<keyword evidence="2 4" id="KW-0378">Hydrolase</keyword>
<dbReference type="GO" id="GO:0016787">
    <property type="term" value="F:hydrolase activity"/>
    <property type="evidence" value="ECO:0007669"/>
    <property type="project" value="UniProtKB-KW"/>
</dbReference>
<dbReference type="InterPro" id="IPR020476">
    <property type="entry name" value="Nudix_hydrolase"/>
</dbReference>
<dbReference type="AlphaFoldDB" id="A0A1L8QPK5"/>
<dbReference type="PANTHER" id="PTHR43046">
    <property type="entry name" value="GDP-MANNOSE MANNOSYL HYDROLASE"/>
    <property type="match status" value="1"/>
</dbReference>
<feature type="domain" description="Nudix hydrolase" evidence="3">
    <location>
        <begin position="6"/>
        <end position="130"/>
    </location>
</feature>
<organism evidence="4 5">
    <name type="scientific">Enterococcus aquimarinus</name>
    <dbReference type="NCBI Taxonomy" id="328396"/>
    <lineage>
        <taxon>Bacteria</taxon>
        <taxon>Bacillati</taxon>
        <taxon>Bacillota</taxon>
        <taxon>Bacilli</taxon>
        <taxon>Lactobacillales</taxon>
        <taxon>Enterococcaceae</taxon>
        <taxon>Enterococcus</taxon>
    </lineage>
</organism>
<evidence type="ECO:0000313" key="5">
    <source>
        <dbReference type="Proteomes" id="UP000182149"/>
    </source>
</evidence>
<dbReference type="SUPFAM" id="SSF55811">
    <property type="entry name" value="Nudix"/>
    <property type="match status" value="1"/>
</dbReference>
<comment type="cofactor">
    <cofactor evidence="1">
        <name>Mg(2+)</name>
        <dbReference type="ChEBI" id="CHEBI:18420"/>
    </cofactor>
</comment>
<proteinExistence type="predicted"/>
<evidence type="ECO:0000256" key="2">
    <source>
        <dbReference type="ARBA" id="ARBA00022801"/>
    </source>
</evidence>
<gene>
    <name evidence="4" type="ORF">RU93_GL000761</name>
</gene>
<dbReference type="RefSeq" id="WP_071875459.1">
    <property type="nucleotide sequence ID" value="NZ_JBHSHF010000011.1"/>
</dbReference>
<dbReference type="Pfam" id="PF00293">
    <property type="entry name" value="NUDIX"/>
    <property type="match status" value="1"/>
</dbReference>
<protein>
    <submittedName>
        <fullName evidence="4">Hydrolase</fullName>
    </submittedName>
</protein>
<evidence type="ECO:0000259" key="3">
    <source>
        <dbReference type="PROSITE" id="PS51462"/>
    </source>
</evidence>
<reference evidence="4 5" key="1">
    <citation type="submission" date="2014-12" db="EMBL/GenBank/DDBJ databases">
        <title>Draft genome sequences of 29 type strains of Enterococci.</title>
        <authorList>
            <person name="Zhong Z."/>
            <person name="Sun Z."/>
            <person name="Liu W."/>
            <person name="Zhang W."/>
            <person name="Zhang H."/>
        </authorList>
    </citation>
    <scope>NUCLEOTIDE SEQUENCE [LARGE SCALE GENOMIC DNA]</scope>
    <source>
        <strain evidence="4 5">DSM 17690</strain>
    </source>
</reference>
<dbReference type="Proteomes" id="UP000182149">
    <property type="component" value="Unassembled WGS sequence"/>
</dbReference>
<dbReference type="OrthoDB" id="9008185at2"/>
<dbReference type="CDD" id="cd18875">
    <property type="entry name" value="NUDIX_Hydrolase"/>
    <property type="match status" value="1"/>
</dbReference>
<dbReference type="InterPro" id="IPR000086">
    <property type="entry name" value="NUDIX_hydrolase_dom"/>
</dbReference>
<dbReference type="Gene3D" id="3.90.79.10">
    <property type="entry name" value="Nucleoside Triphosphate Pyrophosphohydrolase"/>
    <property type="match status" value="1"/>
</dbReference>
<accession>A0A1L8QPK5</accession>
<name>A0A1L8QPK5_9ENTE</name>
<dbReference type="InterPro" id="IPR015797">
    <property type="entry name" value="NUDIX_hydrolase-like_dom_sf"/>
</dbReference>
<dbReference type="EMBL" id="JXKD01000016">
    <property type="protein sequence ID" value="OJG09430.1"/>
    <property type="molecule type" value="Genomic_DNA"/>
</dbReference>